<reference evidence="1" key="1">
    <citation type="submission" date="2020-05" db="EMBL/GenBank/DDBJ databases">
        <authorList>
            <person name="Rincon C."/>
            <person name="Sanders R I."/>
            <person name="Robbins C."/>
            <person name="Chaturvedi A."/>
        </authorList>
    </citation>
    <scope>NUCLEOTIDE SEQUENCE</scope>
    <source>
        <strain evidence="1">CHB12</strain>
    </source>
</reference>
<accession>A0A915ZPW9</accession>
<dbReference type="Proteomes" id="UP000684084">
    <property type="component" value="Unassembled WGS sequence"/>
</dbReference>
<name>A0A915ZPW9_9GLOM</name>
<proteinExistence type="predicted"/>
<protein>
    <submittedName>
        <fullName evidence="1">Uncharacterized protein</fullName>
    </submittedName>
</protein>
<gene>
    <name evidence="1" type="ORF">CHRIB12_LOCUS18066</name>
</gene>
<dbReference type="AlphaFoldDB" id="A0A915ZPW9"/>
<dbReference type="OrthoDB" id="2414858at2759"/>
<comment type="caution">
    <text evidence="1">The sequence shown here is derived from an EMBL/GenBank/DDBJ whole genome shotgun (WGS) entry which is preliminary data.</text>
</comment>
<evidence type="ECO:0000313" key="2">
    <source>
        <dbReference type="Proteomes" id="UP000684084"/>
    </source>
</evidence>
<evidence type="ECO:0000313" key="1">
    <source>
        <dbReference type="EMBL" id="CAB5382698.1"/>
    </source>
</evidence>
<sequence length="104" mass="12458">MVEENFDKISEPERISLKFNELLENINDDTDNTSTFSDIDFEELEYLEEEIKEQEICDEMDEIIEHLEQQNFTPCVIIDFIEGKFQQCKRTGKLKQLRNLFGTW</sequence>
<dbReference type="EMBL" id="CAGKOT010000047">
    <property type="protein sequence ID" value="CAB5382698.1"/>
    <property type="molecule type" value="Genomic_DNA"/>
</dbReference>
<organism evidence="1 2">
    <name type="scientific">Rhizophagus irregularis</name>
    <dbReference type="NCBI Taxonomy" id="588596"/>
    <lineage>
        <taxon>Eukaryota</taxon>
        <taxon>Fungi</taxon>
        <taxon>Fungi incertae sedis</taxon>
        <taxon>Mucoromycota</taxon>
        <taxon>Glomeromycotina</taxon>
        <taxon>Glomeromycetes</taxon>
        <taxon>Glomerales</taxon>
        <taxon>Glomeraceae</taxon>
        <taxon>Rhizophagus</taxon>
    </lineage>
</organism>